<keyword evidence="4" id="KW-0762">Sugar transport</keyword>
<comment type="caution">
    <text evidence="17">The sequence shown here is derived from an EMBL/GenBank/DDBJ whole genome shotgun (WGS) entry which is preliminary data.</text>
</comment>
<feature type="transmembrane region" description="Helical" evidence="13">
    <location>
        <begin position="417"/>
        <end position="437"/>
    </location>
</feature>
<feature type="transmembrane region" description="Helical" evidence="13">
    <location>
        <begin position="338"/>
        <end position="358"/>
    </location>
</feature>
<dbReference type="InterPro" id="IPR036878">
    <property type="entry name" value="Glu_permease_IIB"/>
</dbReference>
<evidence type="ECO:0000256" key="12">
    <source>
        <dbReference type="SAM" id="Coils"/>
    </source>
</evidence>
<keyword evidence="5" id="KW-0808">Transferase</keyword>
<keyword evidence="9 13" id="KW-1133">Transmembrane helix</keyword>
<dbReference type="PROSITE" id="PS51103">
    <property type="entry name" value="PTS_EIIC_TYPE_1"/>
    <property type="match status" value="1"/>
</dbReference>
<dbReference type="InterPro" id="IPR001996">
    <property type="entry name" value="PTS_IIB_1"/>
</dbReference>
<dbReference type="InterPro" id="IPR050558">
    <property type="entry name" value="PTS_Sugar-Specific_Components"/>
</dbReference>
<dbReference type="Pfam" id="PF00367">
    <property type="entry name" value="PTS_EIIB"/>
    <property type="match status" value="1"/>
</dbReference>
<protein>
    <submittedName>
        <fullName evidence="17">PTS system, beta-glucoside-specific IIABC component</fullName>
    </submittedName>
</protein>
<reference evidence="17 18" key="1">
    <citation type="submission" date="2017-11" db="EMBL/GenBank/DDBJ databases">
        <title>Genome sequence of Entomoplasma lucivorax PIPN-2 (ATCC 49196).</title>
        <authorList>
            <person name="Lo W.-S."/>
            <person name="Gasparich G.E."/>
            <person name="Kuo C.-H."/>
        </authorList>
    </citation>
    <scope>NUCLEOTIDE SEQUENCE [LARGE SCALE GENOMIC DNA]</scope>
    <source>
        <strain evidence="17 18">PIPN-2</strain>
    </source>
</reference>
<dbReference type="PROSITE" id="PS51093">
    <property type="entry name" value="PTS_EIIA_TYPE_1"/>
    <property type="match status" value="1"/>
</dbReference>
<evidence type="ECO:0000259" key="14">
    <source>
        <dbReference type="PROSITE" id="PS51093"/>
    </source>
</evidence>
<feature type="transmembrane region" description="Helical" evidence="13">
    <location>
        <begin position="297"/>
        <end position="318"/>
    </location>
</feature>
<feature type="transmembrane region" description="Helical" evidence="13">
    <location>
        <begin position="505"/>
        <end position="529"/>
    </location>
</feature>
<evidence type="ECO:0000259" key="16">
    <source>
        <dbReference type="PROSITE" id="PS51103"/>
    </source>
</evidence>
<accession>A0A2S5RDZ6</accession>
<keyword evidence="18" id="KW-1185">Reference proteome</keyword>
<dbReference type="Pfam" id="PF00358">
    <property type="entry name" value="PTS_EIIA_1"/>
    <property type="match status" value="1"/>
</dbReference>
<dbReference type="InterPro" id="IPR018113">
    <property type="entry name" value="PTrfase_EIIB_Cys"/>
</dbReference>
<dbReference type="GO" id="GO:0016301">
    <property type="term" value="F:kinase activity"/>
    <property type="evidence" value="ECO:0007669"/>
    <property type="project" value="UniProtKB-KW"/>
</dbReference>
<dbReference type="InterPro" id="IPR013013">
    <property type="entry name" value="PTS_EIIC_1"/>
</dbReference>
<feature type="transmembrane region" description="Helical" evidence="13">
    <location>
        <begin position="535"/>
        <end position="561"/>
    </location>
</feature>
<feature type="domain" description="PTS EIIA type-1" evidence="14">
    <location>
        <begin position="24"/>
        <end position="132"/>
    </location>
</feature>
<evidence type="ECO:0000313" key="18">
    <source>
        <dbReference type="Proteomes" id="UP000237865"/>
    </source>
</evidence>
<sequence length="874" mass="97822">MKIMKIKVYAPISGVIKKISDLNDGVFSEKMLGDGFYIEPNSNEETTLFSIFDVGIVVQTFDTKHALFLKAKDGPIVLVHIGLDTVQLDGKPFKLFVQNHDNINLNSEIIQVDWKMIEKAKLNKAIPIVLDERENEGWKFLNIKTGKVKKGEEIAVLEFVQEIKKPTKLSIDEAIKDGFSFKEKYAEISEKIYQAVGTNTNYNKYYNCITRLRFDIKDKTKIQQEELSKIKGVKGINWNGDELQLIFGGEVTKVREAYDQLIAKGVKTQKGFDLKNHGPNTKGMPFFSRLLAMFKGIVLPCLPVFIGIVLIVALKAILEITGAIRVVLPSSNFAKYTLFEVFLFNLTTSSLFITLFISYTATIYFGGNKMYGLIVGMILCGPLLFRGVPNPNGANPWTFVLWSTKSFVDPESPLPVVWLKMGGLNASLINGIFIGYIASKASRFFTKIVPVSLSMIALPPLIVVSTVASMFFVVGPIIGMLETFLGQLVGLLIKIPYGIDRLIFGTLWPMLVITGAHASLAMIIQMPWVLNPGNIYIHVDIMTCIFCSALGQLGMGIGLLIKTKNNQLKQNIYGALPASIFGISEPMMYGVNIPSGKAFFLACCSTGIGSMVIGLTGNGHFWPQGGNGILSILNVLGPNGDTKSLLSCMLGWAVTLGCGMTLALLFCNSRVKEKAGISKIDRKIISILKHDQNVDLSNIKENMKALELIFSKANNKQIIELEKLYEKYEKLRTKIEALEAKENKLKIKLANKFNEQRTMKTKEELQMLFDKINKIDFSNKIEQVQAKKDVIDLRIAETKHLYQKLVHDSQELQKPIIQELIKLSKHNELAKLENNYFNAIHSLDISVKLETKKNDFLTNKQIRAIVKPQQRMEK</sequence>
<feature type="domain" description="PTS EIIC type-1" evidence="16">
    <location>
        <begin position="292"/>
        <end position="684"/>
    </location>
</feature>
<keyword evidence="10 13" id="KW-0472">Membrane</keyword>
<dbReference type="Pfam" id="PF02378">
    <property type="entry name" value="PTS_EIIC"/>
    <property type="match status" value="1"/>
</dbReference>
<gene>
    <name evidence="17" type="primary">bglF</name>
    <name evidence="17" type="ORF">ELUCI_v1c06360</name>
</gene>
<dbReference type="Gene3D" id="3.30.1360.60">
    <property type="entry name" value="Glucose permease domain IIB"/>
    <property type="match status" value="1"/>
</dbReference>
<dbReference type="GO" id="GO:0009401">
    <property type="term" value="P:phosphoenolpyruvate-dependent sugar phosphotransferase system"/>
    <property type="evidence" value="ECO:0007669"/>
    <property type="project" value="UniProtKB-KW"/>
</dbReference>
<dbReference type="SUPFAM" id="SSF51261">
    <property type="entry name" value="Duplicated hybrid motif"/>
    <property type="match status" value="1"/>
</dbReference>
<dbReference type="EMBL" id="PHNE01000002">
    <property type="protein sequence ID" value="PPE05543.1"/>
    <property type="molecule type" value="Genomic_DNA"/>
</dbReference>
<evidence type="ECO:0000259" key="15">
    <source>
        <dbReference type="PROSITE" id="PS51098"/>
    </source>
</evidence>
<dbReference type="Proteomes" id="UP000237865">
    <property type="component" value="Unassembled WGS sequence"/>
</dbReference>
<keyword evidence="3" id="KW-1003">Cell membrane</keyword>
<dbReference type="GO" id="GO:0090588">
    <property type="term" value="F:protein-phosphocysteine-N-acetylmuramate phosphotransferase system transporter activity"/>
    <property type="evidence" value="ECO:0007669"/>
    <property type="project" value="TreeGrafter"/>
</dbReference>
<evidence type="ECO:0000313" key="17">
    <source>
        <dbReference type="EMBL" id="PPE05543.1"/>
    </source>
</evidence>
<feature type="coiled-coil region" evidence="12">
    <location>
        <begin position="696"/>
        <end position="755"/>
    </location>
</feature>
<evidence type="ECO:0000256" key="3">
    <source>
        <dbReference type="ARBA" id="ARBA00022475"/>
    </source>
</evidence>
<dbReference type="AlphaFoldDB" id="A0A2S5RDZ6"/>
<feature type="active site" description="Phosphocysteine intermediate; for EIIB activity" evidence="11">
    <location>
        <position position="208"/>
    </location>
</feature>
<evidence type="ECO:0000256" key="13">
    <source>
        <dbReference type="SAM" id="Phobius"/>
    </source>
</evidence>
<evidence type="ECO:0000256" key="8">
    <source>
        <dbReference type="ARBA" id="ARBA00022777"/>
    </source>
</evidence>
<evidence type="ECO:0000256" key="4">
    <source>
        <dbReference type="ARBA" id="ARBA00022597"/>
    </source>
</evidence>
<keyword evidence="7 13" id="KW-0812">Transmembrane</keyword>
<dbReference type="InterPro" id="IPR003352">
    <property type="entry name" value="PTS_EIIC"/>
</dbReference>
<feature type="transmembrane region" description="Helical" evidence="13">
    <location>
        <begin position="598"/>
        <end position="617"/>
    </location>
</feature>
<dbReference type="PANTHER" id="PTHR30175:SF3">
    <property type="entry name" value="PTS SYSTEM N-ACETYLMURAMIC ACID-SPECIFIC EIIBC COMPONENT"/>
    <property type="match status" value="1"/>
</dbReference>
<feature type="transmembrane region" description="Helical" evidence="13">
    <location>
        <begin position="444"/>
        <end position="464"/>
    </location>
</feature>
<dbReference type="InterPro" id="IPR001127">
    <property type="entry name" value="PTS_EIIA_1_perm"/>
</dbReference>
<dbReference type="PROSITE" id="PS00371">
    <property type="entry name" value="PTS_EIIA_TYPE_1_HIS"/>
    <property type="match status" value="1"/>
</dbReference>
<name>A0A2S5RDZ6_9MOLU</name>
<evidence type="ECO:0000256" key="6">
    <source>
        <dbReference type="ARBA" id="ARBA00022683"/>
    </source>
</evidence>
<keyword evidence="2" id="KW-0813">Transport</keyword>
<comment type="subcellular location">
    <subcellularLocation>
        <location evidence="1">Cell membrane</location>
        <topology evidence="1">Multi-pass membrane protein</topology>
    </subcellularLocation>
</comment>
<keyword evidence="12" id="KW-0175">Coiled coil</keyword>
<organism evidence="17 18">
    <name type="scientific">Williamsoniiplasma lucivorax</name>
    <dbReference type="NCBI Taxonomy" id="209274"/>
    <lineage>
        <taxon>Bacteria</taxon>
        <taxon>Bacillati</taxon>
        <taxon>Mycoplasmatota</taxon>
        <taxon>Mollicutes</taxon>
        <taxon>Entomoplasmatales</taxon>
        <taxon>Williamsoniiplasma</taxon>
    </lineage>
</organism>
<evidence type="ECO:0000256" key="1">
    <source>
        <dbReference type="ARBA" id="ARBA00004651"/>
    </source>
</evidence>
<proteinExistence type="predicted"/>
<evidence type="ECO:0000256" key="7">
    <source>
        <dbReference type="ARBA" id="ARBA00022692"/>
    </source>
</evidence>
<evidence type="ECO:0000256" key="11">
    <source>
        <dbReference type="PROSITE-ProRule" id="PRU00421"/>
    </source>
</evidence>
<dbReference type="GO" id="GO:0008982">
    <property type="term" value="F:protein-N(PI)-phosphohistidine-sugar phosphotransferase activity"/>
    <property type="evidence" value="ECO:0007669"/>
    <property type="project" value="InterPro"/>
</dbReference>
<evidence type="ECO:0000256" key="10">
    <source>
        <dbReference type="ARBA" id="ARBA00023136"/>
    </source>
</evidence>
<dbReference type="Gene3D" id="2.70.70.10">
    <property type="entry name" value="Glucose Permease (Domain IIA)"/>
    <property type="match status" value="1"/>
</dbReference>
<dbReference type="NCBIfam" id="TIGR00830">
    <property type="entry name" value="PTBA"/>
    <property type="match status" value="1"/>
</dbReference>
<dbReference type="InterPro" id="IPR011055">
    <property type="entry name" value="Dup_hybrid_motif"/>
</dbReference>
<dbReference type="PANTHER" id="PTHR30175">
    <property type="entry name" value="PHOSPHOTRANSFERASE SYSTEM TRANSPORT PROTEIN"/>
    <property type="match status" value="1"/>
</dbReference>
<feature type="domain" description="PTS EIIB type-1" evidence="15">
    <location>
        <begin position="186"/>
        <end position="268"/>
    </location>
</feature>
<feature type="transmembrane region" description="Helical" evidence="13">
    <location>
        <begin position="470"/>
        <end position="493"/>
    </location>
</feature>
<dbReference type="SUPFAM" id="SSF55604">
    <property type="entry name" value="Glucose permease domain IIB"/>
    <property type="match status" value="1"/>
</dbReference>
<evidence type="ECO:0000256" key="9">
    <source>
        <dbReference type="ARBA" id="ARBA00022989"/>
    </source>
</evidence>
<keyword evidence="8" id="KW-0418">Kinase</keyword>
<evidence type="ECO:0000256" key="5">
    <source>
        <dbReference type="ARBA" id="ARBA00022679"/>
    </source>
</evidence>
<dbReference type="GO" id="GO:0005886">
    <property type="term" value="C:plasma membrane"/>
    <property type="evidence" value="ECO:0007669"/>
    <property type="project" value="UniProtKB-SubCell"/>
</dbReference>
<evidence type="ECO:0000256" key="2">
    <source>
        <dbReference type="ARBA" id="ARBA00022448"/>
    </source>
</evidence>
<keyword evidence="6" id="KW-0598">Phosphotransferase system</keyword>
<dbReference type="STRING" id="1399797.GCA_000518285_00005"/>
<feature type="transmembrane region" description="Helical" evidence="13">
    <location>
        <begin position="644"/>
        <end position="667"/>
    </location>
</feature>
<dbReference type="PROSITE" id="PS01035">
    <property type="entry name" value="PTS_EIIB_TYPE_1_CYS"/>
    <property type="match status" value="1"/>
</dbReference>
<dbReference type="PROSITE" id="PS51098">
    <property type="entry name" value="PTS_EIIB_TYPE_1"/>
    <property type="match status" value="1"/>
</dbReference>